<evidence type="ECO:0000313" key="1">
    <source>
        <dbReference type="EMBL" id="KAH0568885.1"/>
    </source>
</evidence>
<accession>A0AAV7J729</accession>
<dbReference type="EMBL" id="JAHXZJ010000001">
    <property type="protein sequence ID" value="KAH0568885.1"/>
    <property type="molecule type" value="Genomic_DNA"/>
</dbReference>
<sequence>MCITSTWLNTLADIKLNIVGARYSAAHRYTLRRGTSDEKQILFCLNRVLLYHKMGLVERENQMQELQRPGRSRDLFGVQLEFVGVIEPDSRLAWVASINALQYY</sequence>
<comment type="caution">
    <text evidence="1">The sequence shown here is derived from an EMBL/GenBank/DDBJ whole genome shotgun (WGS) entry which is preliminary data.</text>
</comment>
<gene>
    <name evidence="1" type="ORF">KQX54_021581</name>
</gene>
<keyword evidence="2" id="KW-1185">Reference proteome</keyword>
<name>A0AAV7J729_COTGL</name>
<reference evidence="1 2" key="1">
    <citation type="journal article" date="2021" name="J. Hered.">
        <title>A chromosome-level genome assembly of the parasitoid wasp, Cotesia glomerata (Hymenoptera: Braconidae).</title>
        <authorList>
            <person name="Pinto B.J."/>
            <person name="Weis J.J."/>
            <person name="Gamble T."/>
            <person name="Ode P.J."/>
            <person name="Paul R."/>
            <person name="Zaspel J.M."/>
        </authorList>
    </citation>
    <scope>NUCLEOTIDE SEQUENCE [LARGE SCALE GENOMIC DNA]</scope>
    <source>
        <strain evidence="1">CgM1</strain>
    </source>
</reference>
<dbReference type="Proteomes" id="UP000826195">
    <property type="component" value="Unassembled WGS sequence"/>
</dbReference>
<protein>
    <submittedName>
        <fullName evidence="1">Uncharacterized protein</fullName>
    </submittedName>
</protein>
<proteinExistence type="predicted"/>
<dbReference type="AlphaFoldDB" id="A0AAV7J729"/>
<organism evidence="1 2">
    <name type="scientific">Cotesia glomerata</name>
    <name type="common">Lepidopteran parasitic wasp</name>
    <name type="synonym">Apanteles glomeratus</name>
    <dbReference type="NCBI Taxonomy" id="32391"/>
    <lineage>
        <taxon>Eukaryota</taxon>
        <taxon>Metazoa</taxon>
        <taxon>Ecdysozoa</taxon>
        <taxon>Arthropoda</taxon>
        <taxon>Hexapoda</taxon>
        <taxon>Insecta</taxon>
        <taxon>Pterygota</taxon>
        <taxon>Neoptera</taxon>
        <taxon>Endopterygota</taxon>
        <taxon>Hymenoptera</taxon>
        <taxon>Apocrita</taxon>
        <taxon>Ichneumonoidea</taxon>
        <taxon>Braconidae</taxon>
        <taxon>Microgastrinae</taxon>
        <taxon>Cotesia</taxon>
    </lineage>
</organism>
<evidence type="ECO:0000313" key="2">
    <source>
        <dbReference type="Proteomes" id="UP000826195"/>
    </source>
</evidence>